<dbReference type="Gene3D" id="2.40.160.50">
    <property type="entry name" value="membrane protein fhac: a member of the omp85/tpsb transporter family"/>
    <property type="match status" value="1"/>
</dbReference>
<dbReference type="InterPro" id="IPR005565">
    <property type="entry name" value="Hemolysn_activator_HlyB_C"/>
</dbReference>
<dbReference type="EMBL" id="VHSG01000002">
    <property type="protein sequence ID" value="TQV86066.1"/>
    <property type="molecule type" value="Genomic_DNA"/>
</dbReference>
<dbReference type="InterPro" id="IPR051544">
    <property type="entry name" value="TPS_OM_transporter"/>
</dbReference>
<comment type="caution">
    <text evidence="7">The sequence shown here is derived from an EMBL/GenBank/DDBJ whole genome shotgun (WGS) entry which is preliminary data.</text>
</comment>
<keyword evidence="1" id="KW-0472">Membrane</keyword>
<name>A0A545U9B2_9GAMM</name>
<dbReference type="GO" id="GO:0008320">
    <property type="term" value="F:protein transmembrane transporter activity"/>
    <property type="evidence" value="ECO:0007669"/>
    <property type="project" value="TreeGrafter"/>
</dbReference>
<evidence type="ECO:0000256" key="1">
    <source>
        <dbReference type="ARBA" id="ARBA00022452"/>
    </source>
</evidence>
<sequence>MTVSWQLITRLIKSGILGLLLYGGWVCTVAAQAGVDPSRVDERVRPRADTPDLETPVVVPSTPSQTAPKGARQQKFQITGVLFDWQLALPEGRLQALADQYTHRDITLADVYELAARVTAAYRDAGYILTRAVVPAQRISDGRLRLQIVEGFIDKVEVEGDAGGALSLLLRHAQRLTAARPLTAAVLERELLLAGDITGLSLRSVLTPSEGTAGAASLTLVVDRKAFDGYIAADNFGSRYLGREELMAVGYLNDVLGTAGRLGLTGVMTPDGDPELAYGAISFQQPLSANGLSLFTSYSHSRTRPELAIGALDTEGEAKTVRLELSYPFIRSRAFNLMGTLGLYGSDIGSDNILVDPVFEDNVRNINVRLFANKLDGGGGYNTAELTYTHGVTALGGSKIGDANLSRANAGSDYRRLNFEVTRHQPLGNGLALLVGLAGQTSFNEDLLASQELGFGGRYYGRAFDPAEITGEKGLAGKMELQWRIPAALSFLQSTVFYGAYENATVEQVTVLPGEQRREKFESLGIGARATLLQRFNIDFFVAKPFARDVGAEGDRNPRVFFSMASTF</sequence>
<evidence type="ECO:0000259" key="6">
    <source>
        <dbReference type="Pfam" id="PF08479"/>
    </source>
</evidence>
<dbReference type="PANTHER" id="PTHR34597">
    <property type="entry name" value="SLR1661 PROTEIN"/>
    <property type="match status" value="1"/>
</dbReference>
<feature type="region of interest" description="Disordered" evidence="4">
    <location>
        <begin position="41"/>
        <end position="70"/>
    </location>
</feature>
<dbReference type="GO" id="GO:0098046">
    <property type="term" value="C:type V protein secretion system complex"/>
    <property type="evidence" value="ECO:0007669"/>
    <property type="project" value="TreeGrafter"/>
</dbReference>
<keyword evidence="1" id="KW-1134">Transmembrane beta strand</keyword>
<keyword evidence="8" id="KW-1185">Reference proteome</keyword>
<dbReference type="GO" id="GO:0046819">
    <property type="term" value="P:protein secretion by the type V secretion system"/>
    <property type="evidence" value="ECO:0007669"/>
    <property type="project" value="TreeGrafter"/>
</dbReference>
<feature type="domain" description="Polypeptide-transport-associated ShlB-type" evidence="6">
    <location>
        <begin position="76"/>
        <end position="151"/>
    </location>
</feature>
<dbReference type="Gene3D" id="3.10.20.310">
    <property type="entry name" value="membrane protein fhac"/>
    <property type="match status" value="1"/>
</dbReference>
<reference evidence="7 8" key="1">
    <citation type="submission" date="2019-06" db="EMBL/GenBank/DDBJ databases">
        <title>Whole genome sequence for Cellvibrionaceae sp. R142.</title>
        <authorList>
            <person name="Wang G."/>
        </authorList>
    </citation>
    <scope>NUCLEOTIDE SEQUENCE [LARGE SCALE GENOMIC DNA]</scope>
    <source>
        <strain evidence="7 8">R142</strain>
    </source>
</reference>
<keyword evidence="2" id="KW-0812">Transmembrane</keyword>
<dbReference type="OrthoDB" id="572300at2"/>
<evidence type="ECO:0000259" key="5">
    <source>
        <dbReference type="Pfam" id="PF03865"/>
    </source>
</evidence>
<keyword evidence="3" id="KW-0998">Cell outer membrane</keyword>
<dbReference type="InterPro" id="IPR013686">
    <property type="entry name" value="Polypept-transport_assoc_ShlB"/>
</dbReference>
<evidence type="ECO:0000256" key="2">
    <source>
        <dbReference type="ARBA" id="ARBA00022692"/>
    </source>
</evidence>
<protein>
    <submittedName>
        <fullName evidence="7">ShlB/FhaC/HecB family hemolysin secretion/activation protein</fullName>
    </submittedName>
</protein>
<evidence type="ECO:0000313" key="8">
    <source>
        <dbReference type="Proteomes" id="UP000319732"/>
    </source>
</evidence>
<gene>
    <name evidence="7" type="ORF">FKG94_00455</name>
</gene>
<proteinExistence type="predicted"/>
<evidence type="ECO:0000256" key="4">
    <source>
        <dbReference type="SAM" id="MobiDB-lite"/>
    </source>
</evidence>
<dbReference type="Proteomes" id="UP000319732">
    <property type="component" value="Unassembled WGS sequence"/>
</dbReference>
<dbReference type="PANTHER" id="PTHR34597:SF6">
    <property type="entry name" value="BLR6126 PROTEIN"/>
    <property type="match status" value="1"/>
</dbReference>
<feature type="compositionally biased region" description="Basic and acidic residues" evidence="4">
    <location>
        <begin position="41"/>
        <end position="50"/>
    </location>
</feature>
<dbReference type="Pfam" id="PF08479">
    <property type="entry name" value="POTRA_2"/>
    <property type="match status" value="1"/>
</dbReference>
<organism evidence="7 8">
    <name type="scientific">Exilibacterium tricleocarpae</name>
    <dbReference type="NCBI Taxonomy" id="2591008"/>
    <lineage>
        <taxon>Bacteria</taxon>
        <taxon>Pseudomonadati</taxon>
        <taxon>Pseudomonadota</taxon>
        <taxon>Gammaproteobacteria</taxon>
        <taxon>Cellvibrionales</taxon>
        <taxon>Cellvibrionaceae</taxon>
        <taxon>Exilibacterium</taxon>
    </lineage>
</organism>
<accession>A0A545U9B2</accession>
<dbReference type="AlphaFoldDB" id="A0A545U9B2"/>
<feature type="domain" description="Haemolysin activator HlyB C-terminal" evidence="5">
    <location>
        <begin position="223"/>
        <end position="494"/>
    </location>
</feature>
<evidence type="ECO:0000313" key="7">
    <source>
        <dbReference type="EMBL" id="TQV86066.1"/>
    </source>
</evidence>
<dbReference type="Pfam" id="PF03865">
    <property type="entry name" value="ShlB"/>
    <property type="match status" value="1"/>
</dbReference>
<evidence type="ECO:0000256" key="3">
    <source>
        <dbReference type="ARBA" id="ARBA00023237"/>
    </source>
</evidence>